<evidence type="ECO:0000313" key="8">
    <source>
        <dbReference type="EMBL" id="KAL3849931.1"/>
    </source>
</evidence>
<dbReference type="AlphaFoldDB" id="A0ABD3UMC8"/>
<dbReference type="PANTHER" id="PTHR19317">
    <property type="entry name" value="PRENYLATED RAB ACCEPTOR 1-RELATED"/>
    <property type="match status" value="1"/>
</dbReference>
<comment type="function">
    <text evidence="1 7">May be involved in both secretory and endocytic intracellular trafficking in the endosomal/prevacuolar compartments.</text>
</comment>
<feature type="transmembrane region" description="Helical" evidence="7">
    <location>
        <begin position="69"/>
        <end position="86"/>
    </location>
</feature>
<keyword evidence="4 7" id="KW-0812">Transmembrane</keyword>
<evidence type="ECO:0000256" key="5">
    <source>
        <dbReference type="ARBA" id="ARBA00022989"/>
    </source>
</evidence>
<keyword evidence="5 7" id="KW-1133">Transmembrane helix</keyword>
<proteinExistence type="inferred from homology"/>
<keyword evidence="6 7" id="KW-0472">Membrane</keyword>
<evidence type="ECO:0000256" key="4">
    <source>
        <dbReference type="ARBA" id="ARBA00022692"/>
    </source>
</evidence>
<dbReference type="Pfam" id="PF03208">
    <property type="entry name" value="PRA1"/>
    <property type="match status" value="1"/>
</dbReference>
<sequence>MSGGYQSLPLSTGGGSSSPGMFLRAKSRTHSLFATRRPWRELLAHPGSYSIPHSFSEFASRLKSNLNHFRVNYAMIVLFILFLSLLYHPISMIVFTIIFAFWFILYFFRDEPIVLFNRMVDDRVVLIVLGVVTVVGLILTSVWLNVLVSILTGAAIVGLHAVFRVTEDLFLDEDEVSDGGLHSVVGSS</sequence>
<evidence type="ECO:0000313" key="9">
    <source>
        <dbReference type="Proteomes" id="UP001634393"/>
    </source>
</evidence>
<dbReference type="EMBL" id="JBJXBP010000001">
    <property type="protein sequence ID" value="KAL3849931.1"/>
    <property type="molecule type" value="Genomic_DNA"/>
</dbReference>
<dbReference type="Proteomes" id="UP001634393">
    <property type="component" value="Unassembled WGS sequence"/>
</dbReference>
<evidence type="ECO:0000256" key="7">
    <source>
        <dbReference type="RuleBase" id="RU363107"/>
    </source>
</evidence>
<evidence type="ECO:0000256" key="3">
    <source>
        <dbReference type="ARBA" id="ARBA00006483"/>
    </source>
</evidence>
<evidence type="ECO:0000256" key="1">
    <source>
        <dbReference type="ARBA" id="ARBA00002501"/>
    </source>
</evidence>
<feature type="transmembrane region" description="Helical" evidence="7">
    <location>
        <begin position="120"/>
        <end position="140"/>
    </location>
</feature>
<keyword evidence="7" id="KW-0813">Transport</keyword>
<dbReference type="PANTHER" id="PTHR19317:SF84">
    <property type="entry name" value="PRA1 FAMILY PROTEIN"/>
    <property type="match status" value="1"/>
</dbReference>
<dbReference type="GO" id="GO:0016020">
    <property type="term" value="C:membrane"/>
    <property type="evidence" value="ECO:0007669"/>
    <property type="project" value="UniProtKB-SubCell"/>
</dbReference>
<comment type="subcellular location">
    <subcellularLocation>
        <location evidence="2 7">Membrane</location>
        <topology evidence="2 7">Multi-pass membrane protein</topology>
    </subcellularLocation>
</comment>
<dbReference type="GO" id="GO:0005783">
    <property type="term" value="C:endoplasmic reticulum"/>
    <property type="evidence" value="ECO:0007669"/>
    <property type="project" value="UniProtKB-ARBA"/>
</dbReference>
<reference evidence="8 9" key="1">
    <citation type="submission" date="2024-12" db="EMBL/GenBank/DDBJ databases">
        <title>The unique morphological basis and parallel evolutionary history of personate flowers in Penstemon.</title>
        <authorList>
            <person name="Depatie T.H."/>
            <person name="Wessinger C.A."/>
        </authorList>
    </citation>
    <scope>NUCLEOTIDE SEQUENCE [LARGE SCALE GENOMIC DNA]</scope>
    <source>
        <strain evidence="8">WTNN_2</strain>
        <tissue evidence="8">Leaf</tissue>
    </source>
</reference>
<comment type="similarity">
    <text evidence="3 7">Belongs to the PRA1 family.</text>
</comment>
<dbReference type="GO" id="GO:0016192">
    <property type="term" value="P:vesicle-mediated transport"/>
    <property type="evidence" value="ECO:0007669"/>
    <property type="project" value="UniProtKB-ARBA"/>
</dbReference>
<name>A0ABD3UMC8_9LAMI</name>
<accession>A0ABD3UMC8</accession>
<organism evidence="8 9">
    <name type="scientific">Penstemon smallii</name>
    <dbReference type="NCBI Taxonomy" id="265156"/>
    <lineage>
        <taxon>Eukaryota</taxon>
        <taxon>Viridiplantae</taxon>
        <taxon>Streptophyta</taxon>
        <taxon>Embryophyta</taxon>
        <taxon>Tracheophyta</taxon>
        <taxon>Spermatophyta</taxon>
        <taxon>Magnoliopsida</taxon>
        <taxon>eudicotyledons</taxon>
        <taxon>Gunneridae</taxon>
        <taxon>Pentapetalae</taxon>
        <taxon>asterids</taxon>
        <taxon>lamiids</taxon>
        <taxon>Lamiales</taxon>
        <taxon>Plantaginaceae</taxon>
        <taxon>Cheloneae</taxon>
        <taxon>Penstemon</taxon>
    </lineage>
</organism>
<evidence type="ECO:0000256" key="6">
    <source>
        <dbReference type="ARBA" id="ARBA00023136"/>
    </source>
</evidence>
<dbReference type="InterPro" id="IPR004895">
    <property type="entry name" value="Prenylated_rab_accept_PRA1"/>
</dbReference>
<keyword evidence="9" id="KW-1185">Reference proteome</keyword>
<protein>
    <recommendedName>
        <fullName evidence="7">PRA1 family protein</fullName>
    </recommendedName>
</protein>
<evidence type="ECO:0000256" key="2">
    <source>
        <dbReference type="ARBA" id="ARBA00004141"/>
    </source>
</evidence>
<comment type="caution">
    <text evidence="8">The sequence shown here is derived from an EMBL/GenBank/DDBJ whole genome shotgun (WGS) entry which is preliminary data.</text>
</comment>
<gene>
    <name evidence="8" type="ORF">ACJIZ3_011813</name>
</gene>